<sequence length="97" mass="10515">MPVAAHGTLRSSLHDFSTRHAQRSQSHDAQYQPPPSTAQGIQSNPIQSDPIQSQPPNPADQNTRSVLPSVIPTTPSNPRAFLPPRTDTFAPFPHSTV</sequence>
<accession>A0ACB6RQ38</accession>
<reference evidence="1" key="1">
    <citation type="journal article" date="2020" name="Stud. Mycol.">
        <title>101 Dothideomycetes genomes: a test case for predicting lifestyles and emergence of pathogens.</title>
        <authorList>
            <person name="Haridas S."/>
            <person name="Albert R."/>
            <person name="Binder M."/>
            <person name="Bloem J."/>
            <person name="Labutti K."/>
            <person name="Salamov A."/>
            <person name="Andreopoulos B."/>
            <person name="Baker S."/>
            <person name="Barry K."/>
            <person name="Bills G."/>
            <person name="Bluhm B."/>
            <person name="Cannon C."/>
            <person name="Castanera R."/>
            <person name="Culley D."/>
            <person name="Daum C."/>
            <person name="Ezra D."/>
            <person name="Gonzalez J."/>
            <person name="Henrissat B."/>
            <person name="Kuo A."/>
            <person name="Liang C."/>
            <person name="Lipzen A."/>
            <person name="Lutzoni F."/>
            <person name="Magnuson J."/>
            <person name="Mondo S."/>
            <person name="Nolan M."/>
            <person name="Ohm R."/>
            <person name="Pangilinan J."/>
            <person name="Park H.-J."/>
            <person name="Ramirez L."/>
            <person name="Alfaro M."/>
            <person name="Sun H."/>
            <person name="Tritt A."/>
            <person name="Yoshinaga Y."/>
            <person name="Zwiers L.-H."/>
            <person name="Turgeon B."/>
            <person name="Goodwin S."/>
            <person name="Spatafora J."/>
            <person name="Crous P."/>
            <person name="Grigoriev I."/>
        </authorList>
    </citation>
    <scope>NUCLEOTIDE SEQUENCE</scope>
    <source>
        <strain evidence="1">CBS 525.71</strain>
    </source>
</reference>
<gene>
    <name evidence="1" type="ORF">BU25DRAFT_413952</name>
</gene>
<comment type="caution">
    <text evidence="1">The sequence shown here is derived from an EMBL/GenBank/DDBJ whole genome shotgun (WGS) entry which is preliminary data.</text>
</comment>
<dbReference type="EMBL" id="MU006733">
    <property type="protein sequence ID" value="KAF2624080.1"/>
    <property type="molecule type" value="Genomic_DNA"/>
</dbReference>
<dbReference type="Proteomes" id="UP000799754">
    <property type="component" value="Unassembled WGS sequence"/>
</dbReference>
<name>A0ACB6RQ38_9PLEO</name>
<proteinExistence type="predicted"/>
<protein>
    <submittedName>
        <fullName evidence="1">Uncharacterized protein</fullName>
    </submittedName>
</protein>
<evidence type="ECO:0000313" key="2">
    <source>
        <dbReference type="Proteomes" id="UP000799754"/>
    </source>
</evidence>
<organism evidence="1 2">
    <name type="scientific">Macroventuria anomochaeta</name>
    <dbReference type="NCBI Taxonomy" id="301207"/>
    <lineage>
        <taxon>Eukaryota</taxon>
        <taxon>Fungi</taxon>
        <taxon>Dikarya</taxon>
        <taxon>Ascomycota</taxon>
        <taxon>Pezizomycotina</taxon>
        <taxon>Dothideomycetes</taxon>
        <taxon>Pleosporomycetidae</taxon>
        <taxon>Pleosporales</taxon>
        <taxon>Pleosporineae</taxon>
        <taxon>Didymellaceae</taxon>
        <taxon>Macroventuria</taxon>
    </lineage>
</organism>
<keyword evidence="2" id="KW-1185">Reference proteome</keyword>
<evidence type="ECO:0000313" key="1">
    <source>
        <dbReference type="EMBL" id="KAF2624080.1"/>
    </source>
</evidence>